<evidence type="ECO:0000313" key="10">
    <source>
        <dbReference type="EMBL" id="MDZ5761278.1"/>
    </source>
</evidence>
<feature type="transmembrane region" description="Helical" evidence="9">
    <location>
        <begin position="438"/>
        <end position="462"/>
    </location>
</feature>
<evidence type="ECO:0000256" key="4">
    <source>
        <dbReference type="ARBA" id="ARBA00022475"/>
    </source>
</evidence>
<dbReference type="InterPro" id="IPR001036">
    <property type="entry name" value="Acrflvin-R"/>
</dbReference>
<evidence type="ECO:0000256" key="2">
    <source>
        <dbReference type="ARBA" id="ARBA00010942"/>
    </source>
</evidence>
<dbReference type="GO" id="GO:0015562">
    <property type="term" value="F:efflux transmembrane transporter activity"/>
    <property type="evidence" value="ECO:0007669"/>
    <property type="project" value="InterPro"/>
</dbReference>
<dbReference type="Gene3D" id="3.30.70.1440">
    <property type="entry name" value="Multidrug efflux transporter AcrB pore domain"/>
    <property type="match status" value="1"/>
</dbReference>
<evidence type="ECO:0000256" key="5">
    <source>
        <dbReference type="ARBA" id="ARBA00022519"/>
    </source>
</evidence>
<dbReference type="GO" id="GO:0009636">
    <property type="term" value="P:response to toxic substance"/>
    <property type="evidence" value="ECO:0007669"/>
    <property type="project" value="UniProtKB-ARBA"/>
</dbReference>
<feature type="transmembrane region" description="Helical" evidence="9">
    <location>
        <begin position="545"/>
        <end position="564"/>
    </location>
</feature>
<feature type="transmembrane region" description="Helical" evidence="9">
    <location>
        <begin position="1010"/>
        <end position="1033"/>
    </location>
</feature>
<dbReference type="RefSeq" id="WP_322498707.1">
    <property type="nucleotide sequence ID" value="NZ_JARGYU010000002.1"/>
</dbReference>
<feature type="transmembrane region" description="Helical" evidence="9">
    <location>
        <begin position="12"/>
        <end position="32"/>
    </location>
</feature>
<feature type="transmembrane region" description="Helical" evidence="9">
    <location>
        <begin position="907"/>
        <end position="927"/>
    </location>
</feature>
<feature type="transmembrane region" description="Helical" evidence="9">
    <location>
        <begin position="396"/>
        <end position="417"/>
    </location>
</feature>
<proteinExistence type="inferred from homology"/>
<name>A0AAE4VM40_9RICK</name>
<dbReference type="NCBIfam" id="NF000282">
    <property type="entry name" value="RND_permease_1"/>
    <property type="match status" value="1"/>
</dbReference>
<sequence>MISHFFLKRPILASVISIIITMIGLVAMKISAVEQYPQILPTDIIVSANYPSASPDVIATTVAAPLEQKINGVENMIYMKSSSTSSGNLTITATFDVNTNPSQAEIDVNNRVQSVMAQLPEEVKKQGIVVTRKSSVILQVVTVSSTNSLYDQLFVSNYASVNIIDTLKRIEGVGDASLFIGQASYVMRIWIKPDKLKSNELTVSEIISAIREQNSQYAIGKFGDQPSDYAYEITYNAITNSRFSTVKEFEDIILKTNKKNGSILRLKDVAKIELGTQNYNFSSTYDKKPSAAISVFLRSGANAIETADLVRQELDRLSKTFPEGIECTIPFDTTKFVKASMREVSHTFIEAIILVMVVIYLFLQSIRASIIPLIAIPVSLIGTFSFMYLFNFSINLFTLFGLILAIGIVVDDAIVVIENVERIMTTEKLSPYKATYKAMSEVTGPIIAIVLALSAVFIPVSFIGGMTGIIYKQFAITIVISIVLSGIVALTLTPVLCVKIFENNHESEKNKSEKINFFHKFNDIFDKSTKQYLKGVKFFLNHPKLSWSITFSCIILTVFLFKSLPKSLVPDEDQGYIISSIFTMPGTSFLKTDGIVKNFINDISNEYAIEHTVALSGYDVLSSALKNSSGCVFITLKDWSMRKKYTDDSRFLSRKLMGLGMTKYQDSLIMSFNPPPIIGMSTTGGFEAYLQYRGESKNFAINLQQKTQEVIEAAKKHPALTGLQTTLSINSPQYYISVNREKAKLMGVNIKSIYDALQGIIGNLYVNDFTMFGRNYNVFIQGDSKSRGTPEEINDIYVRSDKNKFLPIKSFLNITNIIGPDIIDRFNIFPAAKIIGSPAPGYSSGDALNALEEIISSILSNDYTLAWSGSAYQEREASGHSSTAFAFGIIAVFLILASLYEMWSLPLAVVISVPFAILGAVIATKLRGLNNDIYFQVGIVTLIGLSAKNAILIVEFAITEVKSGLSTYDAAIKAAELRFRPIIMTSLAFILGCLPLVFSTGCSSASRHAIGTGVVGGMLFSTLIAPFFVPLFFKTIIDLTKFNFTNPKKIEDN</sequence>
<reference evidence="10" key="1">
    <citation type="submission" date="2023-02" db="EMBL/GenBank/DDBJ databases">
        <title>Host association and intracellularity evolved multiple times independently in the Rickettsiales.</title>
        <authorList>
            <person name="Castelli M."/>
            <person name="Nardi T."/>
            <person name="Gammuto L."/>
            <person name="Bellinzona G."/>
            <person name="Sabaneyeva E."/>
            <person name="Potekhin A."/>
            <person name="Serra V."/>
            <person name="Petroni G."/>
            <person name="Sassera D."/>
        </authorList>
    </citation>
    <scope>NUCLEOTIDE SEQUENCE</scope>
    <source>
        <strain evidence="10">USBL-36I1</strain>
    </source>
</reference>
<dbReference type="Gene3D" id="1.20.1640.10">
    <property type="entry name" value="Multidrug efflux transporter AcrB transmembrane domain"/>
    <property type="match status" value="2"/>
</dbReference>
<dbReference type="FunFam" id="3.30.70.1430:FF:000001">
    <property type="entry name" value="Efflux pump membrane transporter"/>
    <property type="match status" value="1"/>
</dbReference>
<evidence type="ECO:0000256" key="3">
    <source>
        <dbReference type="ARBA" id="ARBA00022448"/>
    </source>
</evidence>
<feature type="transmembrane region" description="Helical" evidence="9">
    <location>
        <begin position="474"/>
        <end position="501"/>
    </location>
</feature>
<dbReference type="SUPFAM" id="SSF82866">
    <property type="entry name" value="Multidrug efflux transporter AcrB transmembrane domain"/>
    <property type="match status" value="2"/>
</dbReference>
<comment type="similarity">
    <text evidence="2 9">Belongs to the resistance-nodulation-cell division (RND) (TC 2.A.6) family.</text>
</comment>
<dbReference type="InterPro" id="IPR004764">
    <property type="entry name" value="MdtF-like"/>
</dbReference>
<feature type="transmembrane region" description="Helical" evidence="9">
    <location>
        <begin position="370"/>
        <end position="390"/>
    </location>
</feature>
<dbReference type="AlphaFoldDB" id="A0AAE4VM40"/>
<keyword evidence="11" id="KW-1185">Reference proteome</keyword>
<dbReference type="PRINTS" id="PR00702">
    <property type="entry name" value="ACRIFLAVINRP"/>
</dbReference>
<dbReference type="SUPFAM" id="SSF82714">
    <property type="entry name" value="Multidrug efflux transporter AcrB TolC docking domain, DN and DC subdomains"/>
    <property type="match status" value="2"/>
</dbReference>
<dbReference type="Gene3D" id="3.30.70.1320">
    <property type="entry name" value="Multidrug efflux transporter AcrB pore domain like"/>
    <property type="match status" value="1"/>
</dbReference>
<accession>A0AAE4VM40</accession>
<evidence type="ECO:0000256" key="1">
    <source>
        <dbReference type="ARBA" id="ARBA00004429"/>
    </source>
</evidence>
<gene>
    <name evidence="10" type="ORF">Lyticum_00448</name>
</gene>
<dbReference type="Gene3D" id="3.30.2090.10">
    <property type="entry name" value="Multidrug efflux transporter AcrB TolC docking domain, DN and DC subdomains"/>
    <property type="match status" value="2"/>
</dbReference>
<keyword evidence="7 9" id="KW-1133">Transmembrane helix</keyword>
<dbReference type="Gene3D" id="3.30.70.1430">
    <property type="entry name" value="Multidrug efflux transporter AcrB pore domain"/>
    <property type="match status" value="2"/>
</dbReference>
<keyword evidence="5 9" id="KW-0997">Cell inner membrane</keyword>
<feature type="transmembrane region" description="Helical" evidence="9">
    <location>
        <begin position="933"/>
        <end position="958"/>
    </location>
</feature>
<dbReference type="PANTHER" id="PTHR32063">
    <property type="match status" value="1"/>
</dbReference>
<feature type="transmembrane region" description="Helical" evidence="9">
    <location>
        <begin position="344"/>
        <end position="363"/>
    </location>
</feature>
<feature type="transmembrane region" description="Helical" evidence="9">
    <location>
        <begin position="979"/>
        <end position="998"/>
    </location>
</feature>
<keyword evidence="8 9" id="KW-0472">Membrane</keyword>
<dbReference type="NCBIfam" id="TIGR00915">
    <property type="entry name" value="2A0602"/>
    <property type="match status" value="1"/>
</dbReference>
<evidence type="ECO:0000256" key="9">
    <source>
        <dbReference type="RuleBase" id="RU364070"/>
    </source>
</evidence>
<dbReference type="PANTHER" id="PTHR32063:SF13">
    <property type="entry name" value="MULTIDRUG EFFLUX PUMP SUBUNIT ACRB-RELATED"/>
    <property type="match status" value="1"/>
</dbReference>
<evidence type="ECO:0000256" key="8">
    <source>
        <dbReference type="ARBA" id="ARBA00023136"/>
    </source>
</evidence>
<protein>
    <recommendedName>
        <fullName evidence="9">Efflux pump membrane transporter</fullName>
    </recommendedName>
</protein>
<keyword evidence="4" id="KW-1003">Cell membrane</keyword>
<evidence type="ECO:0000256" key="6">
    <source>
        <dbReference type="ARBA" id="ARBA00022692"/>
    </source>
</evidence>
<dbReference type="EMBL" id="JARGYU010000002">
    <property type="protein sequence ID" value="MDZ5761278.1"/>
    <property type="molecule type" value="Genomic_DNA"/>
</dbReference>
<evidence type="ECO:0000256" key="7">
    <source>
        <dbReference type="ARBA" id="ARBA00022989"/>
    </source>
</evidence>
<dbReference type="GO" id="GO:0042910">
    <property type="term" value="F:xenobiotic transmembrane transporter activity"/>
    <property type="evidence" value="ECO:0007669"/>
    <property type="project" value="TreeGrafter"/>
</dbReference>
<dbReference type="Proteomes" id="UP001289135">
    <property type="component" value="Unassembled WGS sequence"/>
</dbReference>
<dbReference type="SUPFAM" id="SSF82693">
    <property type="entry name" value="Multidrug efflux transporter AcrB pore domain, PN1, PN2, PC1 and PC2 subdomains"/>
    <property type="match status" value="4"/>
</dbReference>
<keyword evidence="3 9" id="KW-0813">Transport</keyword>
<comment type="subcellular location">
    <subcellularLocation>
        <location evidence="1 9">Cell inner membrane</location>
        <topology evidence="1 9">Multi-pass membrane protein</topology>
    </subcellularLocation>
</comment>
<dbReference type="FunFam" id="1.20.1640.10:FF:000001">
    <property type="entry name" value="Efflux pump membrane transporter"/>
    <property type="match status" value="1"/>
</dbReference>
<comment type="caution">
    <text evidence="10">The sequence shown here is derived from an EMBL/GenBank/DDBJ whole genome shotgun (WGS) entry which is preliminary data.</text>
</comment>
<dbReference type="Pfam" id="PF00873">
    <property type="entry name" value="ACR_tran"/>
    <property type="match status" value="1"/>
</dbReference>
<organism evidence="10 11">
    <name type="scientific">Lyticum sinuosum</name>
    <dbReference type="NCBI Taxonomy" id="1332059"/>
    <lineage>
        <taxon>Bacteria</taxon>
        <taxon>Pseudomonadati</taxon>
        <taxon>Pseudomonadota</taxon>
        <taxon>Alphaproteobacteria</taxon>
        <taxon>Rickettsiales</taxon>
        <taxon>Lyticum</taxon>
    </lineage>
</organism>
<dbReference type="InterPro" id="IPR027463">
    <property type="entry name" value="AcrB_DN_DC_subdom"/>
</dbReference>
<keyword evidence="6 9" id="KW-0812">Transmembrane</keyword>
<evidence type="ECO:0000313" key="11">
    <source>
        <dbReference type="Proteomes" id="UP001289135"/>
    </source>
</evidence>
<dbReference type="GO" id="GO:0005886">
    <property type="term" value="C:plasma membrane"/>
    <property type="evidence" value="ECO:0007669"/>
    <property type="project" value="UniProtKB-SubCell"/>
</dbReference>
<feature type="transmembrane region" description="Helical" evidence="9">
    <location>
        <begin position="883"/>
        <end position="900"/>
    </location>
</feature>